<protein>
    <submittedName>
        <fullName evidence="3">Uncharacterized protein</fullName>
    </submittedName>
</protein>
<feature type="signal peptide" evidence="2">
    <location>
        <begin position="1"/>
        <end position="27"/>
    </location>
</feature>
<dbReference type="InParanoid" id="A0A1Y2G8N9"/>
<gene>
    <name evidence="3" type="ORF">BCR35DRAFT_11614</name>
</gene>
<feature type="chain" id="PRO_5013073361" evidence="2">
    <location>
        <begin position="28"/>
        <end position="236"/>
    </location>
</feature>
<dbReference type="AlphaFoldDB" id="A0A1Y2G8N9"/>
<feature type="compositionally biased region" description="Pro residues" evidence="1">
    <location>
        <begin position="113"/>
        <end position="134"/>
    </location>
</feature>
<evidence type="ECO:0000313" key="4">
    <source>
        <dbReference type="Proteomes" id="UP000193467"/>
    </source>
</evidence>
<evidence type="ECO:0000256" key="1">
    <source>
        <dbReference type="SAM" id="MobiDB-lite"/>
    </source>
</evidence>
<keyword evidence="2" id="KW-0732">Signal</keyword>
<accession>A0A1Y2G8N9</accession>
<comment type="caution">
    <text evidence="3">The sequence shown here is derived from an EMBL/GenBank/DDBJ whole genome shotgun (WGS) entry which is preliminary data.</text>
</comment>
<keyword evidence="4" id="KW-1185">Reference proteome</keyword>
<name>A0A1Y2G8N9_9BASI</name>
<dbReference type="EMBL" id="MCGR01000001">
    <property type="protein sequence ID" value="ORY92918.1"/>
    <property type="molecule type" value="Genomic_DNA"/>
</dbReference>
<evidence type="ECO:0000256" key="2">
    <source>
        <dbReference type="SAM" id="SignalP"/>
    </source>
</evidence>
<sequence>MCWRRGWEGRRRRQLLLVSSSVLGSSAPSLMRLPTDTAPATLEGIVSQLPSSPDSDRASSEWTPPPSAPGEQDGADAGWGDPLAMLASSQAGPSTAPRAMKTHPTTFAKARPIPTPSPRPPPAARPPLSAPAPARPTSAPAAPSHSSNPSSTPSQPAKDSPWIFFPLTKVLHEQKAAGFPRPLRSHVGGLLTKSKKGRYALNKSGGFREYAKAAQRKGLVEMGVESLGKEWIALKE</sequence>
<dbReference type="Proteomes" id="UP000193467">
    <property type="component" value="Unassembled WGS sequence"/>
</dbReference>
<proteinExistence type="predicted"/>
<organism evidence="3 4">
    <name type="scientific">Leucosporidium creatinivorum</name>
    <dbReference type="NCBI Taxonomy" id="106004"/>
    <lineage>
        <taxon>Eukaryota</taxon>
        <taxon>Fungi</taxon>
        <taxon>Dikarya</taxon>
        <taxon>Basidiomycota</taxon>
        <taxon>Pucciniomycotina</taxon>
        <taxon>Microbotryomycetes</taxon>
        <taxon>Leucosporidiales</taxon>
        <taxon>Leucosporidium</taxon>
    </lineage>
</organism>
<feature type="region of interest" description="Disordered" evidence="1">
    <location>
        <begin position="26"/>
        <end position="161"/>
    </location>
</feature>
<evidence type="ECO:0000313" key="3">
    <source>
        <dbReference type="EMBL" id="ORY92918.1"/>
    </source>
</evidence>
<reference evidence="3 4" key="1">
    <citation type="submission" date="2016-07" db="EMBL/GenBank/DDBJ databases">
        <title>Pervasive Adenine N6-methylation of Active Genes in Fungi.</title>
        <authorList>
            <consortium name="DOE Joint Genome Institute"/>
            <person name="Mondo S.J."/>
            <person name="Dannebaum R.O."/>
            <person name="Kuo R.C."/>
            <person name="Labutti K."/>
            <person name="Haridas S."/>
            <person name="Kuo A."/>
            <person name="Salamov A."/>
            <person name="Ahrendt S.R."/>
            <person name="Lipzen A."/>
            <person name="Sullivan W."/>
            <person name="Andreopoulos W.B."/>
            <person name="Clum A."/>
            <person name="Lindquist E."/>
            <person name="Daum C."/>
            <person name="Ramamoorthy G.K."/>
            <person name="Gryganskyi A."/>
            <person name="Culley D."/>
            <person name="Magnuson J.K."/>
            <person name="James T.Y."/>
            <person name="O'Malley M.A."/>
            <person name="Stajich J.E."/>
            <person name="Spatafora J.W."/>
            <person name="Visel A."/>
            <person name="Grigoriev I.V."/>
        </authorList>
    </citation>
    <scope>NUCLEOTIDE SEQUENCE [LARGE SCALE GENOMIC DNA]</scope>
    <source>
        <strain evidence="3 4">62-1032</strain>
    </source>
</reference>
<feature type="compositionally biased region" description="Low complexity" evidence="1">
    <location>
        <begin position="135"/>
        <end position="157"/>
    </location>
</feature>